<feature type="region of interest" description="Disordered" evidence="1">
    <location>
        <begin position="40"/>
        <end position="120"/>
    </location>
</feature>
<name>A0A0D3K3G9_EMIH1</name>
<feature type="compositionally biased region" description="Basic and acidic residues" evidence="1">
    <location>
        <begin position="101"/>
        <end position="111"/>
    </location>
</feature>
<reference evidence="2" key="2">
    <citation type="submission" date="2024-10" db="UniProtKB">
        <authorList>
            <consortium name="EnsemblProtists"/>
        </authorList>
    </citation>
    <scope>IDENTIFICATION</scope>
</reference>
<organism evidence="2 3">
    <name type="scientific">Emiliania huxleyi (strain CCMP1516)</name>
    <dbReference type="NCBI Taxonomy" id="280463"/>
    <lineage>
        <taxon>Eukaryota</taxon>
        <taxon>Haptista</taxon>
        <taxon>Haptophyta</taxon>
        <taxon>Prymnesiophyceae</taxon>
        <taxon>Isochrysidales</taxon>
        <taxon>Noelaerhabdaceae</taxon>
        <taxon>Emiliania</taxon>
    </lineage>
</organism>
<sequence>AASPRAAATWRRPSDSLHDLPLDPPPRITAVSSYPRYAAGGALRLPQRHPRAVCGKRRGRRHRAGKARGPPRGQPPRGRASGLVALEPAGDLVRVPRLRPAHPDPRPDRPRAPAGRGATPPRLRVLLRLAAARPAAQGLLLRRCFLDARAAELARGVVLGSGLAPPRQRRRPTAREL</sequence>
<feature type="compositionally biased region" description="Basic residues" evidence="1">
    <location>
        <begin position="46"/>
        <end position="66"/>
    </location>
</feature>
<evidence type="ECO:0000313" key="3">
    <source>
        <dbReference type="Proteomes" id="UP000013827"/>
    </source>
</evidence>
<dbReference type="RefSeq" id="XP_005782733.1">
    <property type="nucleotide sequence ID" value="XM_005782676.1"/>
</dbReference>
<feature type="compositionally biased region" description="Low complexity" evidence="1">
    <location>
        <begin position="67"/>
        <end position="82"/>
    </location>
</feature>
<dbReference type="Proteomes" id="UP000013827">
    <property type="component" value="Unassembled WGS sequence"/>
</dbReference>
<evidence type="ECO:0000256" key="1">
    <source>
        <dbReference type="SAM" id="MobiDB-lite"/>
    </source>
</evidence>
<dbReference type="KEGG" id="ehx:EMIHUDRAFT_447139"/>
<dbReference type="EnsemblProtists" id="EOD30304">
    <property type="protein sequence ID" value="EOD30304"/>
    <property type="gene ID" value="EMIHUDRAFT_447139"/>
</dbReference>
<dbReference type="AlphaFoldDB" id="A0A0D3K3G9"/>
<proteinExistence type="predicted"/>
<feature type="compositionally biased region" description="Basic and acidic residues" evidence="1">
    <location>
        <begin position="12"/>
        <end position="21"/>
    </location>
</feature>
<keyword evidence="3" id="KW-1185">Reference proteome</keyword>
<feature type="region of interest" description="Disordered" evidence="1">
    <location>
        <begin position="1"/>
        <end position="28"/>
    </location>
</feature>
<dbReference type="PaxDb" id="2903-EOD30304"/>
<reference evidence="3" key="1">
    <citation type="journal article" date="2013" name="Nature">
        <title>Pan genome of the phytoplankton Emiliania underpins its global distribution.</title>
        <authorList>
            <person name="Read B.A."/>
            <person name="Kegel J."/>
            <person name="Klute M.J."/>
            <person name="Kuo A."/>
            <person name="Lefebvre S.C."/>
            <person name="Maumus F."/>
            <person name="Mayer C."/>
            <person name="Miller J."/>
            <person name="Monier A."/>
            <person name="Salamov A."/>
            <person name="Young J."/>
            <person name="Aguilar M."/>
            <person name="Claverie J.M."/>
            <person name="Frickenhaus S."/>
            <person name="Gonzalez K."/>
            <person name="Herman E.K."/>
            <person name="Lin Y.C."/>
            <person name="Napier J."/>
            <person name="Ogata H."/>
            <person name="Sarno A.F."/>
            <person name="Shmutz J."/>
            <person name="Schroeder D."/>
            <person name="de Vargas C."/>
            <person name="Verret F."/>
            <person name="von Dassow P."/>
            <person name="Valentin K."/>
            <person name="Van de Peer Y."/>
            <person name="Wheeler G."/>
            <person name="Dacks J.B."/>
            <person name="Delwiche C.F."/>
            <person name="Dyhrman S.T."/>
            <person name="Glockner G."/>
            <person name="John U."/>
            <person name="Richards T."/>
            <person name="Worden A.Z."/>
            <person name="Zhang X."/>
            <person name="Grigoriev I.V."/>
            <person name="Allen A.E."/>
            <person name="Bidle K."/>
            <person name="Borodovsky M."/>
            <person name="Bowler C."/>
            <person name="Brownlee C."/>
            <person name="Cock J.M."/>
            <person name="Elias M."/>
            <person name="Gladyshev V.N."/>
            <person name="Groth M."/>
            <person name="Guda C."/>
            <person name="Hadaegh A."/>
            <person name="Iglesias-Rodriguez M.D."/>
            <person name="Jenkins J."/>
            <person name="Jones B.M."/>
            <person name="Lawson T."/>
            <person name="Leese F."/>
            <person name="Lindquist E."/>
            <person name="Lobanov A."/>
            <person name="Lomsadze A."/>
            <person name="Malik S.B."/>
            <person name="Marsh M.E."/>
            <person name="Mackinder L."/>
            <person name="Mock T."/>
            <person name="Mueller-Roeber B."/>
            <person name="Pagarete A."/>
            <person name="Parker M."/>
            <person name="Probert I."/>
            <person name="Quesneville H."/>
            <person name="Raines C."/>
            <person name="Rensing S.A."/>
            <person name="Riano-Pachon D.M."/>
            <person name="Richier S."/>
            <person name="Rokitta S."/>
            <person name="Shiraiwa Y."/>
            <person name="Soanes D.M."/>
            <person name="van der Giezen M."/>
            <person name="Wahlund T.M."/>
            <person name="Williams B."/>
            <person name="Wilson W."/>
            <person name="Wolfe G."/>
            <person name="Wurch L.L."/>
        </authorList>
    </citation>
    <scope>NUCLEOTIDE SEQUENCE</scope>
</reference>
<dbReference type="GeneID" id="17275580"/>
<evidence type="ECO:0000313" key="2">
    <source>
        <dbReference type="EnsemblProtists" id="EOD30304"/>
    </source>
</evidence>
<protein>
    <submittedName>
        <fullName evidence="2">Uncharacterized protein</fullName>
    </submittedName>
</protein>
<accession>A0A0D3K3G9</accession>
<dbReference type="HOGENOM" id="CLU_1521747_0_0_1"/>